<organism evidence="9 10">
    <name type="scientific">Aquibacillus rhizosphaerae</name>
    <dbReference type="NCBI Taxonomy" id="3051431"/>
    <lineage>
        <taxon>Bacteria</taxon>
        <taxon>Bacillati</taxon>
        <taxon>Bacillota</taxon>
        <taxon>Bacilli</taxon>
        <taxon>Bacillales</taxon>
        <taxon>Bacillaceae</taxon>
        <taxon>Aquibacillus</taxon>
    </lineage>
</organism>
<comment type="similarity">
    <text evidence="3">Belongs to the transpeptidase family.</text>
</comment>
<dbReference type="Proteomes" id="UP001235343">
    <property type="component" value="Unassembled WGS sequence"/>
</dbReference>
<comment type="pathway">
    <text evidence="2">Cell wall biogenesis; peptidoglycan biosynthesis.</text>
</comment>
<dbReference type="InterPro" id="IPR036138">
    <property type="entry name" value="PBP_dimer_sf"/>
</dbReference>
<accession>A0ABT7L8F4</accession>
<evidence type="ECO:0000256" key="1">
    <source>
        <dbReference type="ARBA" id="ARBA00004370"/>
    </source>
</evidence>
<dbReference type="EC" id="3.4.16.4" evidence="4"/>
<dbReference type="PANTHER" id="PTHR30627">
    <property type="entry name" value="PEPTIDOGLYCAN D,D-TRANSPEPTIDASE"/>
    <property type="match status" value="1"/>
</dbReference>
<comment type="caution">
    <text evidence="9">The sequence shown here is derived from an EMBL/GenBank/DDBJ whole genome shotgun (WGS) entry which is preliminary data.</text>
</comment>
<evidence type="ECO:0000256" key="3">
    <source>
        <dbReference type="ARBA" id="ARBA00007171"/>
    </source>
</evidence>
<dbReference type="Gene3D" id="3.40.710.10">
    <property type="entry name" value="DD-peptidase/beta-lactamase superfamily"/>
    <property type="match status" value="1"/>
</dbReference>
<dbReference type="RefSeq" id="WP_285932748.1">
    <property type="nucleotide sequence ID" value="NZ_JASTZU010000041.1"/>
</dbReference>
<evidence type="ECO:0000259" key="8">
    <source>
        <dbReference type="Pfam" id="PF03717"/>
    </source>
</evidence>
<gene>
    <name evidence="9" type="ORF">QQS35_13515</name>
</gene>
<evidence type="ECO:0000256" key="2">
    <source>
        <dbReference type="ARBA" id="ARBA00004752"/>
    </source>
</evidence>
<keyword evidence="10" id="KW-1185">Reference proteome</keyword>
<evidence type="ECO:0000259" key="7">
    <source>
        <dbReference type="Pfam" id="PF00905"/>
    </source>
</evidence>
<feature type="domain" description="Penicillin-binding protein dimerisation" evidence="8">
    <location>
        <begin position="101"/>
        <end position="218"/>
    </location>
</feature>
<dbReference type="InterPro" id="IPR012338">
    <property type="entry name" value="Beta-lactam/transpept-like"/>
</dbReference>
<dbReference type="EMBL" id="JASTZU010000041">
    <property type="protein sequence ID" value="MDL4841460.1"/>
    <property type="molecule type" value="Genomic_DNA"/>
</dbReference>
<comment type="catalytic activity">
    <reaction evidence="6">
        <text>Preferential cleavage: (Ac)2-L-Lys-D-Ala-|-D-Ala. Also transpeptidation of peptidyl-alanyl moieties that are N-acyl substituents of D-alanine.</text>
        <dbReference type="EC" id="3.4.16.4"/>
    </reaction>
</comment>
<evidence type="ECO:0000256" key="4">
    <source>
        <dbReference type="ARBA" id="ARBA00012448"/>
    </source>
</evidence>
<evidence type="ECO:0000313" key="9">
    <source>
        <dbReference type="EMBL" id="MDL4841460.1"/>
    </source>
</evidence>
<evidence type="ECO:0000256" key="6">
    <source>
        <dbReference type="ARBA" id="ARBA00034000"/>
    </source>
</evidence>
<dbReference type="Pfam" id="PF03717">
    <property type="entry name" value="PBP_dimer"/>
    <property type="match status" value="1"/>
</dbReference>
<keyword evidence="5" id="KW-0472">Membrane</keyword>
<evidence type="ECO:0000256" key="5">
    <source>
        <dbReference type="ARBA" id="ARBA00023136"/>
    </source>
</evidence>
<dbReference type="SUPFAM" id="SSF56519">
    <property type="entry name" value="Penicillin binding protein dimerisation domain"/>
    <property type="match status" value="1"/>
</dbReference>
<sequence length="573" mass="63708">MNKTRVQVCIGILLLFFGFAIYKLIDIQLVSPESYGPEQVNLLEESVNQRTSQITLSSGRGIFVDRDNQPLNTSLKKDIIIFPFVQSIELTPTIEDTLNSFDENWENKLGKKDEAVYLSDLVDQEITDSIYNIINKASIPGIVAVERNVPGELLIASHLLGVIRSNEEEYRVRYEENTTSNHAQPIGISGLEKTFDPFLISENDQKLMYHVDAKGDPLLGLDIRFQGKNDPFYPIQVQTTIDTGIQSLTEEILDKHGLIKGGVVLLDVDTQEVLAMASRPSIDQSDPFNNNSINNQMLTAHYPGSVFKTVVAAAAMESNINLLDENYNCSLDLYGEGTAERDLGVLNFSQSFAQSCNYTFGLLANQLMTENRSILESYADKLGLLTSVGWEGDLYHFDNFKQLPEEEEGNVWGNEEDRYVERAIAQTAIGQKEVKVTPLAIANMMATIANNGVKGEVKVVDQLLYNNGTTMTKFAPHANIDNSIKGETAKQLQQLLAAVVQNGTGQRLSGLQIAGKSGTAQTGREDQYHHWFAGFFPVENPEYAMVVVDLDQSTEKAKTYQVYKEITTSLLES</sequence>
<dbReference type="InterPro" id="IPR005311">
    <property type="entry name" value="PBP_dimer"/>
</dbReference>
<protein>
    <recommendedName>
        <fullName evidence="4">serine-type D-Ala-D-Ala carboxypeptidase</fullName>
        <ecNumber evidence="4">3.4.16.4</ecNumber>
    </recommendedName>
</protein>
<dbReference type="SUPFAM" id="SSF56601">
    <property type="entry name" value="beta-lactamase/transpeptidase-like"/>
    <property type="match status" value="1"/>
</dbReference>
<dbReference type="Gene3D" id="3.90.1310.10">
    <property type="entry name" value="Penicillin-binding protein 2a (Domain 2)"/>
    <property type="match status" value="1"/>
</dbReference>
<name>A0ABT7L8F4_9BACI</name>
<comment type="subcellular location">
    <subcellularLocation>
        <location evidence="1">Membrane</location>
    </subcellularLocation>
</comment>
<dbReference type="Pfam" id="PF00905">
    <property type="entry name" value="Transpeptidase"/>
    <property type="match status" value="1"/>
</dbReference>
<dbReference type="InterPro" id="IPR050515">
    <property type="entry name" value="Beta-lactam/transpept"/>
</dbReference>
<evidence type="ECO:0000313" key="10">
    <source>
        <dbReference type="Proteomes" id="UP001235343"/>
    </source>
</evidence>
<reference evidence="9 10" key="1">
    <citation type="submission" date="2023-06" db="EMBL/GenBank/DDBJ databases">
        <title>Aquibacillus rhizosphaerae LR5S19.</title>
        <authorList>
            <person name="Sun J.-Q."/>
        </authorList>
    </citation>
    <scope>NUCLEOTIDE SEQUENCE [LARGE SCALE GENOMIC DNA]</scope>
    <source>
        <strain evidence="9 10">LR5S19</strain>
    </source>
</reference>
<proteinExistence type="inferred from homology"/>
<dbReference type="InterPro" id="IPR001460">
    <property type="entry name" value="PCN-bd_Tpept"/>
</dbReference>
<dbReference type="PANTHER" id="PTHR30627:SF24">
    <property type="entry name" value="PENICILLIN-BINDING PROTEIN 4B"/>
    <property type="match status" value="1"/>
</dbReference>
<feature type="domain" description="Penicillin-binding protein transpeptidase" evidence="7">
    <location>
        <begin position="261"/>
        <end position="566"/>
    </location>
</feature>